<accession>A0A9W8TA87</accession>
<organism evidence="3 4">
    <name type="scientific">Fusarium piperis</name>
    <dbReference type="NCBI Taxonomy" id="1435070"/>
    <lineage>
        <taxon>Eukaryota</taxon>
        <taxon>Fungi</taxon>
        <taxon>Dikarya</taxon>
        <taxon>Ascomycota</taxon>
        <taxon>Pezizomycotina</taxon>
        <taxon>Sordariomycetes</taxon>
        <taxon>Hypocreomycetidae</taxon>
        <taxon>Hypocreales</taxon>
        <taxon>Nectriaceae</taxon>
        <taxon>Fusarium</taxon>
        <taxon>Fusarium solani species complex</taxon>
    </lineage>
</organism>
<comment type="similarity">
    <text evidence="1">Belongs to the methyltransferase superfamily. LaeA methyltransferase family.</text>
</comment>
<dbReference type="PANTHER" id="PTHR43591:SF10">
    <property type="entry name" value="ABC TRANSMEMBRANE TYPE-1 DOMAIN-CONTAINING PROTEIN-RELATED"/>
    <property type="match status" value="1"/>
</dbReference>
<feature type="region of interest" description="Disordered" evidence="2">
    <location>
        <begin position="1"/>
        <end position="64"/>
    </location>
</feature>
<sequence length="367" mass="40528">MGDRTSPPQENPSQGQSASSQGQAAPDSAGESNLLPAEHWAQLEEDPDTSDQDSTFSNNQSSTASLTSSILEYRTILGRSFHSERGNAQYWGSNDENQNNAMDINHHVQYLLLDGKLHLAPLSKDIGTVIDIGTGTGVNPSLADFADEYSNASVVGTDVSPIQPSWVPPNLQFQIDDCTQEWTFKENSADFVHVRWLVGSIPDWTALFKQAYRCLKPGAYLESHEASARVLSDDGSVHDDSALGQWGEIFIEGGRKIGRPFTVVEDDLQKKAMEAAGFVDIKVTTLKCPIGDWPKDEKLKEVGGYMKLALGQDIEGAVIFMADLLGWKKEEILLYAAHLRRELASTKFHPYYKQNIVVGRKPEVEEQ</sequence>
<proteinExistence type="inferred from homology"/>
<dbReference type="Gene3D" id="3.40.50.150">
    <property type="entry name" value="Vaccinia Virus protein VP39"/>
    <property type="match status" value="1"/>
</dbReference>
<dbReference type="InterPro" id="IPR029063">
    <property type="entry name" value="SAM-dependent_MTases_sf"/>
</dbReference>
<dbReference type="GO" id="GO:0008168">
    <property type="term" value="F:methyltransferase activity"/>
    <property type="evidence" value="ECO:0007669"/>
    <property type="project" value="TreeGrafter"/>
</dbReference>
<dbReference type="CDD" id="cd02440">
    <property type="entry name" value="AdoMet_MTases"/>
    <property type="match status" value="1"/>
</dbReference>
<dbReference type="Pfam" id="PF13489">
    <property type="entry name" value="Methyltransf_23"/>
    <property type="match status" value="1"/>
</dbReference>
<dbReference type="SUPFAM" id="SSF53335">
    <property type="entry name" value="S-adenosyl-L-methionine-dependent methyltransferases"/>
    <property type="match status" value="1"/>
</dbReference>
<gene>
    <name evidence="3" type="ORF">N0V84_011572</name>
</gene>
<evidence type="ECO:0000256" key="2">
    <source>
        <dbReference type="SAM" id="MobiDB-lite"/>
    </source>
</evidence>
<evidence type="ECO:0000313" key="4">
    <source>
        <dbReference type="Proteomes" id="UP001140502"/>
    </source>
</evidence>
<name>A0A9W8TA87_9HYPO</name>
<feature type="compositionally biased region" description="Low complexity" evidence="2">
    <location>
        <begin position="12"/>
        <end position="30"/>
    </location>
</feature>
<feature type="compositionally biased region" description="Polar residues" evidence="2">
    <location>
        <begin position="52"/>
        <end position="64"/>
    </location>
</feature>
<dbReference type="PANTHER" id="PTHR43591">
    <property type="entry name" value="METHYLTRANSFERASE"/>
    <property type="match status" value="1"/>
</dbReference>
<reference evidence="3" key="1">
    <citation type="submission" date="2022-10" db="EMBL/GenBank/DDBJ databases">
        <title>Tapping the CABI collections for fungal endophytes: first genome assemblies for Collariella, Neodidymelliopsis, Ascochyta clinopodiicola, Didymella pomorum, Didymosphaeria variabile, Neocosmospora piperis and Neocucurbitaria cava.</title>
        <authorList>
            <person name="Hill R."/>
        </authorList>
    </citation>
    <scope>NUCLEOTIDE SEQUENCE</scope>
    <source>
        <strain evidence="3">IMI 366586</strain>
    </source>
</reference>
<dbReference type="EMBL" id="JAPEUR010000445">
    <property type="protein sequence ID" value="KAJ4309314.1"/>
    <property type="molecule type" value="Genomic_DNA"/>
</dbReference>
<protein>
    <recommendedName>
        <fullName evidence="5">Methyltransferase</fullName>
    </recommendedName>
</protein>
<evidence type="ECO:0008006" key="5">
    <source>
        <dbReference type="Google" id="ProtNLM"/>
    </source>
</evidence>
<dbReference type="AlphaFoldDB" id="A0A9W8TA87"/>
<evidence type="ECO:0000313" key="3">
    <source>
        <dbReference type="EMBL" id="KAJ4309314.1"/>
    </source>
</evidence>
<keyword evidence="4" id="KW-1185">Reference proteome</keyword>
<dbReference type="Proteomes" id="UP001140502">
    <property type="component" value="Unassembled WGS sequence"/>
</dbReference>
<dbReference type="OrthoDB" id="2013972at2759"/>
<evidence type="ECO:0000256" key="1">
    <source>
        <dbReference type="ARBA" id="ARBA00038158"/>
    </source>
</evidence>
<comment type="caution">
    <text evidence="3">The sequence shown here is derived from an EMBL/GenBank/DDBJ whole genome shotgun (WGS) entry which is preliminary data.</text>
</comment>